<sequence>KKRAMTIQSRGMPLSQKQASHQSYSKSIEVASNSKHSGESSKRKAMKLKASPRERTPKKYRVEEYSFASLQEEDLIMEIQEENIVAEAQVDEELM</sequence>
<accession>A0AA38LAV1</accession>
<evidence type="ECO:0000256" key="1">
    <source>
        <dbReference type="SAM" id="MobiDB-lite"/>
    </source>
</evidence>
<evidence type="ECO:0000313" key="3">
    <source>
        <dbReference type="Proteomes" id="UP000824469"/>
    </source>
</evidence>
<feature type="compositionally biased region" description="Polar residues" evidence="1">
    <location>
        <begin position="15"/>
        <end position="35"/>
    </location>
</feature>
<proteinExistence type="predicted"/>
<organism evidence="2 3">
    <name type="scientific">Taxus chinensis</name>
    <name type="common">Chinese yew</name>
    <name type="synonym">Taxus wallichiana var. chinensis</name>
    <dbReference type="NCBI Taxonomy" id="29808"/>
    <lineage>
        <taxon>Eukaryota</taxon>
        <taxon>Viridiplantae</taxon>
        <taxon>Streptophyta</taxon>
        <taxon>Embryophyta</taxon>
        <taxon>Tracheophyta</taxon>
        <taxon>Spermatophyta</taxon>
        <taxon>Pinopsida</taxon>
        <taxon>Pinidae</taxon>
        <taxon>Conifers II</taxon>
        <taxon>Cupressales</taxon>
        <taxon>Taxaceae</taxon>
        <taxon>Taxus</taxon>
    </lineage>
</organism>
<comment type="caution">
    <text evidence="2">The sequence shown here is derived from an EMBL/GenBank/DDBJ whole genome shotgun (WGS) entry which is preliminary data.</text>
</comment>
<gene>
    <name evidence="2" type="ORF">KI387_018815</name>
</gene>
<feature type="region of interest" description="Disordered" evidence="1">
    <location>
        <begin position="1"/>
        <end position="57"/>
    </location>
</feature>
<protein>
    <submittedName>
        <fullName evidence="2">Uncharacterized protein</fullName>
    </submittedName>
</protein>
<reference evidence="2 3" key="1">
    <citation type="journal article" date="2021" name="Nat. Plants">
        <title>The Taxus genome provides insights into paclitaxel biosynthesis.</title>
        <authorList>
            <person name="Xiong X."/>
            <person name="Gou J."/>
            <person name="Liao Q."/>
            <person name="Li Y."/>
            <person name="Zhou Q."/>
            <person name="Bi G."/>
            <person name="Li C."/>
            <person name="Du R."/>
            <person name="Wang X."/>
            <person name="Sun T."/>
            <person name="Guo L."/>
            <person name="Liang H."/>
            <person name="Lu P."/>
            <person name="Wu Y."/>
            <person name="Zhang Z."/>
            <person name="Ro D.K."/>
            <person name="Shang Y."/>
            <person name="Huang S."/>
            <person name="Yan J."/>
        </authorList>
    </citation>
    <scope>NUCLEOTIDE SEQUENCE [LARGE SCALE GENOMIC DNA]</scope>
    <source>
        <strain evidence="2">Ta-2019</strain>
    </source>
</reference>
<feature type="non-terminal residue" evidence="2">
    <location>
        <position position="1"/>
    </location>
</feature>
<keyword evidence="3" id="KW-1185">Reference proteome</keyword>
<dbReference type="EMBL" id="JAHRHJ020000004">
    <property type="protein sequence ID" value="KAH9317046.1"/>
    <property type="molecule type" value="Genomic_DNA"/>
</dbReference>
<feature type="non-terminal residue" evidence="2">
    <location>
        <position position="95"/>
    </location>
</feature>
<dbReference type="Proteomes" id="UP000824469">
    <property type="component" value="Unassembled WGS sequence"/>
</dbReference>
<dbReference type="AlphaFoldDB" id="A0AA38LAV1"/>
<evidence type="ECO:0000313" key="2">
    <source>
        <dbReference type="EMBL" id="KAH9317046.1"/>
    </source>
</evidence>
<name>A0AA38LAV1_TAXCH</name>